<evidence type="ECO:0000313" key="2">
    <source>
        <dbReference type="Proteomes" id="UP001056035"/>
    </source>
</evidence>
<accession>A0ABY5DQI5</accession>
<proteinExistence type="predicted"/>
<gene>
    <name evidence="1" type="ORF">NBH00_23450</name>
</gene>
<protein>
    <recommendedName>
        <fullName evidence="3">Co-chaperone DjlA N-terminal domain-containing protein</fullName>
    </recommendedName>
</protein>
<dbReference type="EMBL" id="CP098502">
    <property type="protein sequence ID" value="UTI64283.1"/>
    <property type="molecule type" value="Genomic_DNA"/>
</dbReference>
<sequence>MVPTVSQQLAAIRHTIAKTIMPALDPSADFAQEQAGLVLASLDWAMDVVESEHRYELVEHAEYRTLLEALIALEPGAGEDEARRAIDAAAAPPADLAALRAATVELKALAQEAFFALTATPDAPGALEARRLVTAVARSQSKRESAWARMTGFPANVDGSVGEVLAAQAAA</sequence>
<organism evidence="1 2">
    <name type="scientific">Paraconexibacter antarcticus</name>
    <dbReference type="NCBI Taxonomy" id="2949664"/>
    <lineage>
        <taxon>Bacteria</taxon>
        <taxon>Bacillati</taxon>
        <taxon>Actinomycetota</taxon>
        <taxon>Thermoleophilia</taxon>
        <taxon>Solirubrobacterales</taxon>
        <taxon>Paraconexibacteraceae</taxon>
        <taxon>Paraconexibacter</taxon>
    </lineage>
</organism>
<evidence type="ECO:0000313" key="1">
    <source>
        <dbReference type="EMBL" id="UTI64283.1"/>
    </source>
</evidence>
<dbReference type="RefSeq" id="WP_254570993.1">
    <property type="nucleotide sequence ID" value="NZ_CP098502.1"/>
</dbReference>
<dbReference type="Proteomes" id="UP001056035">
    <property type="component" value="Chromosome"/>
</dbReference>
<name>A0ABY5DQI5_9ACTN</name>
<evidence type="ECO:0008006" key="3">
    <source>
        <dbReference type="Google" id="ProtNLM"/>
    </source>
</evidence>
<keyword evidence="2" id="KW-1185">Reference proteome</keyword>
<reference evidence="1 2" key="1">
    <citation type="submission" date="2022-06" db="EMBL/GenBank/DDBJ databases">
        <title>Paraconexibacter antarcticus.</title>
        <authorList>
            <person name="Kim C.S."/>
        </authorList>
    </citation>
    <scope>NUCLEOTIDE SEQUENCE [LARGE SCALE GENOMIC DNA]</scope>
    <source>
        <strain evidence="1 2">02-257</strain>
    </source>
</reference>